<feature type="signal peptide" evidence="2">
    <location>
        <begin position="1"/>
        <end position="23"/>
    </location>
</feature>
<gene>
    <name evidence="3" type="ORF">K0M31_009191</name>
</gene>
<sequence>MGGSRGSAILLILAVAWFRLALSGVKDHVVASNVTDHRGPALADSVENEVSFTSDEFDQHPHTISGKPTKLDTNVNQMIQTDDKSQYQIEATRTENATASPLKSTECQNGETTTMTTTTTTKDLSDLLDRLSRIDTYNVTDSVQIVRNQDVVARKDEKGNDRPDATLLDKVRRYAKEHVIKIRLSQDLIPDRKARTFFNGESNGNVFVSRFPNLRLHQQSGMFGASWFRSIMVSRWHGLLFASGRFRLLLSISLCLPLAESRGEHAIQLVELGLDCGYTRWDTHETKGEPIFQGKSTFLTGFGLGFLAFGLKKLLLPLIFGVQIIKSVLLALFLPSIIGSISNIVGKGVSSFAQSTHTTAQPEESFEFKDNSDLYNDDYLTRQPVGTLPASAMYDESMMQSQKTPEIASRYSYVDPKITHANAIADRYYTRHVAAHGLSKKQDFKVFHEIPTSSLLLTNYDPFYSPLLSRLDAVFSRLGHTTEGCREYAVCAMYRSPARYAPYSNLVSAQLSRELNELRRPSSDNPDVLRFFRYMKAAKDGQDGVKCEDAYASCAIAQQDQTLRQNQAMLATYQDIDKLVHARKL</sequence>
<dbReference type="InterPro" id="IPR012464">
    <property type="entry name" value="DUF1676"/>
</dbReference>
<dbReference type="AlphaFoldDB" id="A0AA40FPQ9"/>
<organism evidence="3 4">
    <name type="scientific">Melipona bicolor</name>
    <dbReference type="NCBI Taxonomy" id="60889"/>
    <lineage>
        <taxon>Eukaryota</taxon>
        <taxon>Metazoa</taxon>
        <taxon>Ecdysozoa</taxon>
        <taxon>Arthropoda</taxon>
        <taxon>Hexapoda</taxon>
        <taxon>Insecta</taxon>
        <taxon>Pterygota</taxon>
        <taxon>Neoptera</taxon>
        <taxon>Endopterygota</taxon>
        <taxon>Hymenoptera</taxon>
        <taxon>Apocrita</taxon>
        <taxon>Aculeata</taxon>
        <taxon>Apoidea</taxon>
        <taxon>Anthophila</taxon>
        <taxon>Apidae</taxon>
        <taxon>Melipona</taxon>
    </lineage>
</organism>
<dbReference type="EMBL" id="JAHYIQ010000022">
    <property type="protein sequence ID" value="KAK1122749.1"/>
    <property type="molecule type" value="Genomic_DNA"/>
</dbReference>
<evidence type="ECO:0000313" key="4">
    <source>
        <dbReference type="Proteomes" id="UP001177670"/>
    </source>
</evidence>
<comment type="caution">
    <text evidence="3">The sequence shown here is derived from an EMBL/GenBank/DDBJ whole genome shotgun (WGS) entry which is preliminary data.</text>
</comment>
<feature type="compositionally biased region" description="Polar residues" evidence="1">
    <location>
        <begin position="94"/>
        <end position="111"/>
    </location>
</feature>
<keyword evidence="4" id="KW-1185">Reference proteome</keyword>
<name>A0AA40FPQ9_9HYME</name>
<keyword evidence="2" id="KW-0732">Signal</keyword>
<reference evidence="3" key="1">
    <citation type="submission" date="2021-10" db="EMBL/GenBank/DDBJ databases">
        <title>Melipona bicolor Genome sequencing and assembly.</title>
        <authorList>
            <person name="Araujo N.S."/>
            <person name="Arias M.C."/>
        </authorList>
    </citation>
    <scope>NUCLEOTIDE SEQUENCE</scope>
    <source>
        <strain evidence="3">USP_2M_L1-L4_2017</strain>
        <tissue evidence="3">Whole body</tissue>
    </source>
</reference>
<dbReference type="Proteomes" id="UP001177670">
    <property type="component" value="Unassembled WGS sequence"/>
</dbReference>
<evidence type="ECO:0000313" key="3">
    <source>
        <dbReference type="EMBL" id="KAK1122749.1"/>
    </source>
</evidence>
<feature type="chain" id="PRO_5041326593" evidence="2">
    <location>
        <begin position="24"/>
        <end position="585"/>
    </location>
</feature>
<feature type="region of interest" description="Disordered" evidence="1">
    <location>
        <begin position="94"/>
        <end position="118"/>
    </location>
</feature>
<evidence type="ECO:0000256" key="1">
    <source>
        <dbReference type="SAM" id="MobiDB-lite"/>
    </source>
</evidence>
<proteinExistence type="predicted"/>
<protein>
    <submittedName>
        <fullName evidence="3">Uncharacterized protein</fullName>
    </submittedName>
</protein>
<accession>A0AA40FPQ9</accession>
<dbReference type="Pfam" id="PF07898">
    <property type="entry name" value="DUF1676"/>
    <property type="match status" value="1"/>
</dbReference>
<evidence type="ECO:0000256" key="2">
    <source>
        <dbReference type="SAM" id="SignalP"/>
    </source>
</evidence>